<dbReference type="RefSeq" id="WP_345693126.1">
    <property type="nucleotide sequence ID" value="NZ_BAABIT010000001.1"/>
</dbReference>
<keyword evidence="2" id="KW-1185">Reference proteome</keyword>
<proteinExistence type="predicted"/>
<name>A0ABV9X8S4_9ACTN</name>
<dbReference type="InterPro" id="IPR013320">
    <property type="entry name" value="ConA-like_dom_sf"/>
</dbReference>
<sequence>MTSTAPTPRTTAVPDGHPIGFDDAGWTFAGPGSTPVRDAGELTVRAHRGADLFTMPGSYEANGVPLLGRTVRGDHTVRVHVGVDGHAFGDAGGIAMHGADGWFKVCVERTRAGGWAIVTVVSRPESDEATGPALAGPRAELLVTREGRRHAVLFREDPAGDWRFVRTFLGTDAPDVRLGLFAQAPFSDACTASFTAPRYAAVALADRR</sequence>
<dbReference type="Proteomes" id="UP001595829">
    <property type="component" value="Unassembled WGS sequence"/>
</dbReference>
<evidence type="ECO:0000313" key="2">
    <source>
        <dbReference type="Proteomes" id="UP001595829"/>
    </source>
</evidence>
<gene>
    <name evidence="1" type="ORF">ACFPM3_03105</name>
</gene>
<accession>A0ABV9X8S4</accession>
<dbReference type="InterPro" id="IPR009784">
    <property type="entry name" value="DUF1349"/>
</dbReference>
<dbReference type="Gene3D" id="2.60.120.200">
    <property type="match status" value="1"/>
</dbReference>
<dbReference type="SUPFAM" id="SSF49899">
    <property type="entry name" value="Concanavalin A-like lectins/glucanases"/>
    <property type="match status" value="1"/>
</dbReference>
<dbReference type="Pfam" id="PF07081">
    <property type="entry name" value="DUF1349"/>
    <property type="match status" value="1"/>
</dbReference>
<dbReference type="EMBL" id="JBHSJD010000002">
    <property type="protein sequence ID" value="MFC5021138.1"/>
    <property type="molecule type" value="Genomic_DNA"/>
</dbReference>
<reference evidence="2" key="1">
    <citation type="journal article" date="2019" name="Int. J. Syst. Evol. Microbiol.">
        <title>The Global Catalogue of Microorganisms (GCM) 10K type strain sequencing project: providing services to taxonomists for standard genome sequencing and annotation.</title>
        <authorList>
            <consortium name="The Broad Institute Genomics Platform"/>
            <consortium name="The Broad Institute Genome Sequencing Center for Infectious Disease"/>
            <person name="Wu L."/>
            <person name="Ma J."/>
        </authorList>
    </citation>
    <scope>NUCLEOTIDE SEQUENCE [LARGE SCALE GENOMIC DNA]</scope>
    <source>
        <strain evidence="2">CGMCC 4.1648</strain>
    </source>
</reference>
<protein>
    <submittedName>
        <fullName evidence="1">DUF1349 domain-containing protein</fullName>
    </submittedName>
</protein>
<evidence type="ECO:0000313" key="1">
    <source>
        <dbReference type="EMBL" id="MFC5021138.1"/>
    </source>
</evidence>
<comment type="caution">
    <text evidence="1">The sequence shown here is derived from an EMBL/GenBank/DDBJ whole genome shotgun (WGS) entry which is preliminary data.</text>
</comment>
<organism evidence="1 2">
    <name type="scientific">Streptomyces coeruleoprunus</name>
    <dbReference type="NCBI Taxonomy" id="285563"/>
    <lineage>
        <taxon>Bacteria</taxon>
        <taxon>Bacillati</taxon>
        <taxon>Actinomycetota</taxon>
        <taxon>Actinomycetes</taxon>
        <taxon>Kitasatosporales</taxon>
        <taxon>Streptomycetaceae</taxon>
        <taxon>Streptomyces</taxon>
    </lineage>
</organism>